<keyword evidence="3 6" id="KW-0812">Transmembrane</keyword>
<dbReference type="Proteomes" id="UP000230233">
    <property type="component" value="Unassembled WGS sequence"/>
</dbReference>
<dbReference type="PANTHER" id="PTHR31552">
    <property type="entry name" value="SERPENTINE RECEPTOR CLASS GAMMA"/>
    <property type="match status" value="1"/>
</dbReference>
<proteinExistence type="inferred from homology"/>
<feature type="transmembrane region" description="Helical" evidence="6">
    <location>
        <begin position="41"/>
        <end position="61"/>
    </location>
</feature>
<comment type="caution">
    <text evidence="7">The sequence shown here is derived from an EMBL/GenBank/DDBJ whole genome shotgun (WGS) entry which is preliminary data.</text>
</comment>
<dbReference type="GO" id="GO:0004888">
    <property type="term" value="F:transmembrane signaling receptor activity"/>
    <property type="evidence" value="ECO:0007669"/>
    <property type="project" value="InterPro"/>
</dbReference>
<reference evidence="8" key="1">
    <citation type="submission" date="2017-10" db="EMBL/GenBank/DDBJ databases">
        <title>Rapid genome shrinkage in a self-fertile nematode reveals novel sperm competition proteins.</title>
        <authorList>
            <person name="Yin D."/>
            <person name="Schwarz E.M."/>
            <person name="Thomas C.G."/>
            <person name="Felde R.L."/>
            <person name="Korf I.F."/>
            <person name="Cutter A.D."/>
            <person name="Schartner C.M."/>
            <person name="Ralston E.J."/>
            <person name="Meyer B.J."/>
            <person name="Haag E.S."/>
        </authorList>
    </citation>
    <scope>NUCLEOTIDE SEQUENCE [LARGE SCALE GENOMIC DNA]</scope>
    <source>
        <strain evidence="8">JU1422</strain>
    </source>
</reference>
<evidence type="ECO:0000256" key="2">
    <source>
        <dbReference type="ARBA" id="ARBA00005692"/>
    </source>
</evidence>
<dbReference type="GO" id="GO:0007606">
    <property type="term" value="P:sensory perception of chemical stimulus"/>
    <property type="evidence" value="ECO:0007669"/>
    <property type="project" value="UniProtKB-UniRule"/>
</dbReference>
<feature type="transmembrane region" description="Helical" evidence="6">
    <location>
        <begin position="6"/>
        <end position="29"/>
    </location>
</feature>
<organism evidence="7 8">
    <name type="scientific">Caenorhabditis nigoni</name>
    <dbReference type="NCBI Taxonomy" id="1611254"/>
    <lineage>
        <taxon>Eukaryota</taxon>
        <taxon>Metazoa</taxon>
        <taxon>Ecdysozoa</taxon>
        <taxon>Nematoda</taxon>
        <taxon>Chromadorea</taxon>
        <taxon>Rhabditida</taxon>
        <taxon>Rhabditina</taxon>
        <taxon>Rhabditomorpha</taxon>
        <taxon>Rhabditoidea</taxon>
        <taxon>Rhabditidae</taxon>
        <taxon>Peloderinae</taxon>
        <taxon>Caenorhabditis</taxon>
    </lineage>
</organism>
<evidence type="ECO:0000256" key="5">
    <source>
        <dbReference type="ARBA" id="ARBA00023136"/>
    </source>
</evidence>
<comment type="subcellular location">
    <subcellularLocation>
        <location evidence="1">Membrane</location>
        <topology evidence="1">Multi-pass membrane protein</topology>
    </subcellularLocation>
</comment>
<accession>A0A2G5SAJ8</accession>
<feature type="transmembrane region" description="Helical" evidence="6">
    <location>
        <begin position="178"/>
        <end position="198"/>
    </location>
</feature>
<evidence type="ECO:0000313" key="8">
    <source>
        <dbReference type="Proteomes" id="UP000230233"/>
    </source>
</evidence>
<feature type="transmembrane region" description="Helical" evidence="6">
    <location>
        <begin position="219"/>
        <end position="246"/>
    </location>
</feature>
<gene>
    <name evidence="7" type="ORF">B9Z55_028762</name>
</gene>
<dbReference type="Pfam" id="PF02118">
    <property type="entry name" value="Srg"/>
    <property type="match status" value="1"/>
</dbReference>
<evidence type="ECO:0000313" key="7">
    <source>
        <dbReference type="EMBL" id="PIC11933.1"/>
    </source>
</evidence>
<feature type="transmembrane region" description="Helical" evidence="6">
    <location>
        <begin position="96"/>
        <end position="119"/>
    </location>
</feature>
<dbReference type="PANTHER" id="PTHR31552:SF28">
    <property type="entry name" value="SERPENTINE RECEPTOR CLASS GAMMA"/>
    <property type="match status" value="1"/>
</dbReference>
<evidence type="ECO:0000256" key="1">
    <source>
        <dbReference type="ARBA" id="ARBA00004141"/>
    </source>
</evidence>
<dbReference type="GO" id="GO:0016020">
    <property type="term" value="C:membrane"/>
    <property type="evidence" value="ECO:0007669"/>
    <property type="project" value="UniProtKB-SubCell"/>
</dbReference>
<keyword evidence="4 6" id="KW-1133">Transmembrane helix</keyword>
<feature type="transmembrane region" description="Helical" evidence="6">
    <location>
        <begin position="131"/>
        <end position="158"/>
    </location>
</feature>
<evidence type="ECO:0000256" key="4">
    <source>
        <dbReference type="ARBA" id="ARBA00022989"/>
    </source>
</evidence>
<feature type="transmembrane region" description="Helical" evidence="6">
    <location>
        <begin position="258"/>
        <end position="287"/>
    </location>
</feature>
<comment type="similarity">
    <text evidence="2 6">Belongs to the nematode receptor-like protein srg family.</text>
</comment>
<evidence type="ECO:0000256" key="3">
    <source>
        <dbReference type="ARBA" id="ARBA00022692"/>
    </source>
</evidence>
<protein>
    <recommendedName>
        <fullName evidence="6">Serpentine receptor class gamma</fullName>
    </recommendedName>
</protein>
<dbReference type="AlphaFoldDB" id="A0A2G5SAJ8"/>
<dbReference type="STRING" id="1611254.A0A2G5SAJ8"/>
<evidence type="ECO:0000256" key="6">
    <source>
        <dbReference type="RuleBase" id="RU280813"/>
    </source>
</evidence>
<dbReference type="OrthoDB" id="5828859at2759"/>
<dbReference type="InterPro" id="IPR000609">
    <property type="entry name" value="7TM_GPCR_serpentine_rcpt_Srg"/>
</dbReference>
<dbReference type="EMBL" id="PDUG01000034">
    <property type="protein sequence ID" value="PIC11933.1"/>
    <property type="molecule type" value="Genomic_DNA"/>
</dbReference>
<keyword evidence="8" id="KW-1185">Reference proteome</keyword>
<keyword evidence="5 6" id="KW-0472">Membrane</keyword>
<sequence>MDFFVLMFLFTLSYQIVGFVFYFVIAYVVWKFRKTAFKSSFFHLILLGFILNFTTFLNSFLSLRLPMFTKTSGFLAPFFLQFTKEHSEKWLCIPHALHFAFAYGQYNFNFGVCLNRWTIIKFNNFETRWKAYFWVFIVVTIGVPAALVIPILLNTSYYSQNEYWNTFYIDSTFDRKNIYMILTPYLAVVTGVHIYMNISSYRKMIELAKSGFSVPDKRFLVISFYVFTVDMFLTTLSVANCTILNFQPFTDNLTVLSWIAFCTPFASDVLTFCSPLLTFTMCHSVSVTASKMKRRNMVPAPDEVYPVPAVMSQTIGVSIFRENK</sequence>
<name>A0A2G5SAJ8_9PELO</name>